<dbReference type="EMBL" id="AFZZ01000102">
    <property type="protein sequence ID" value="EHJ41048.1"/>
    <property type="molecule type" value="Genomic_DNA"/>
</dbReference>
<proteinExistence type="predicted"/>
<evidence type="ECO:0000313" key="3">
    <source>
        <dbReference type="Proteomes" id="UP000004407"/>
    </source>
</evidence>
<protein>
    <submittedName>
        <fullName evidence="2">Uncharacterized protein</fullName>
    </submittedName>
</protein>
<dbReference type="Proteomes" id="UP000004407">
    <property type="component" value="Unassembled WGS sequence"/>
</dbReference>
<evidence type="ECO:0000313" key="2">
    <source>
        <dbReference type="EMBL" id="EHJ41048.1"/>
    </source>
</evidence>
<organism evidence="2 3">
    <name type="scientific">Leyella stercorea DSM 18206</name>
    <dbReference type="NCBI Taxonomy" id="1002367"/>
    <lineage>
        <taxon>Bacteria</taxon>
        <taxon>Pseudomonadati</taxon>
        <taxon>Bacteroidota</taxon>
        <taxon>Bacteroidia</taxon>
        <taxon>Bacteroidales</taxon>
        <taxon>Prevotellaceae</taxon>
        <taxon>Leyella</taxon>
    </lineage>
</organism>
<keyword evidence="1" id="KW-1133">Transmembrane helix</keyword>
<dbReference type="HOGENOM" id="CLU_2736728_0_0_10"/>
<gene>
    <name evidence="2" type="ORF">HMPREF0673_01110</name>
</gene>
<comment type="caution">
    <text evidence="2">The sequence shown here is derived from an EMBL/GenBank/DDBJ whole genome shotgun (WGS) entry which is preliminary data.</text>
</comment>
<evidence type="ECO:0000256" key="1">
    <source>
        <dbReference type="SAM" id="Phobius"/>
    </source>
</evidence>
<feature type="transmembrane region" description="Helical" evidence="1">
    <location>
        <begin position="44"/>
        <end position="63"/>
    </location>
</feature>
<accession>G6AWW1</accession>
<name>G6AWW1_9BACT</name>
<keyword evidence="1" id="KW-0472">Membrane</keyword>
<reference evidence="2 3" key="1">
    <citation type="submission" date="2011-08" db="EMBL/GenBank/DDBJ databases">
        <authorList>
            <person name="Weinstock G."/>
            <person name="Sodergren E."/>
            <person name="Clifton S."/>
            <person name="Fulton L."/>
            <person name="Fulton B."/>
            <person name="Courtney L."/>
            <person name="Fronick C."/>
            <person name="Harrison M."/>
            <person name="Strong C."/>
            <person name="Farmer C."/>
            <person name="Delahaunty K."/>
            <person name="Markovic C."/>
            <person name="Hall O."/>
            <person name="Minx P."/>
            <person name="Tomlinson C."/>
            <person name="Mitreva M."/>
            <person name="Hou S."/>
            <person name="Chen J."/>
            <person name="Wollam A."/>
            <person name="Pepin K.H."/>
            <person name="Johnson M."/>
            <person name="Bhonagiri V."/>
            <person name="Zhang X."/>
            <person name="Suruliraj S."/>
            <person name="Warren W."/>
            <person name="Chinwalla A."/>
            <person name="Mardis E.R."/>
            <person name="Wilson R.K."/>
        </authorList>
    </citation>
    <scope>NUCLEOTIDE SEQUENCE [LARGE SCALE GENOMIC DNA]</scope>
    <source>
        <strain evidence="2 3">DSM 18206</strain>
    </source>
</reference>
<dbReference type="AlphaFoldDB" id="G6AWW1"/>
<keyword evidence="1" id="KW-0812">Transmembrane</keyword>
<feature type="transmembrane region" description="Helical" evidence="1">
    <location>
        <begin position="13"/>
        <end position="32"/>
    </location>
</feature>
<dbReference type="PATRIC" id="fig|1002367.3.peg.896"/>
<sequence length="71" mass="8531">MELTCWTVARKNYLSHILFIFISCLFLFPINLQRYIIYRNWANSLRFITTIGVVFSYSGFIHMQSYKTLII</sequence>